<protein>
    <submittedName>
        <fullName evidence="2">DUF2304 domain-containing protein</fullName>
    </submittedName>
</protein>
<dbReference type="AlphaFoldDB" id="A0A9Q9CN21"/>
<dbReference type="Proteomes" id="UP001058072">
    <property type="component" value="Chromosome"/>
</dbReference>
<accession>A0A9Q9CN21</accession>
<evidence type="ECO:0000313" key="3">
    <source>
        <dbReference type="Proteomes" id="UP001058072"/>
    </source>
</evidence>
<reference evidence="2" key="1">
    <citation type="submission" date="2021-03" db="EMBL/GenBank/DDBJ databases">
        <title>Comparative Genomics and Metabolomics in the genus Turicibacter.</title>
        <authorList>
            <person name="Maki J."/>
            <person name="Looft T."/>
        </authorList>
    </citation>
    <scope>NUCLEOTIDE SEQUENCE</scope>
    <source>
        <strain evidence="2">ISU324</strain>
    </source>
</reference>
<name>A0A9Q9CN21_9FIRM</name>
<proteinExistence type="predicted"/>
<keyword evidence="1" id="KW-0812">Transmembrane</keyword>
<keyword evidence="1" id="KW-1133">Transmembrane helix</keyword>
<dbReference type="Pfam" id="PF10066">
    <property type="entry name" value="DUF2304"/>
    <property type="match status" value="1"/>
</dbReference>
<feature type="transmembrane region" description="Helical" evidence="1">
    <location>
        <begin position="76"/>
        <end position="94"/>
    </location>
</feature>
<sequence>MFLFNGIIKFQLQLILIIGCIFTYWYIIRKVRKSNVRIDDIIVWIIGICIFFICSIFPQIPYAISNLLGFESPANSIFFIVIFFMFIMIFLLTIRVSQLQEKIKELTHQIALVDKDSDTDK</sequence>
<keyword evidence="1" id="KW-0472">Membrane</keyword>
<dbReference type="InterPro" id="IPR019277">
    <property type="entry name" value="DUF2304"/>
</dbReference>
<evidence type="ECO:0000256" key="1">
    <source>
        <dbReference type="SAM" id="Phobius"/>
    </source>
</evidence>
<evidence type="ECO:0000313" key="2">
    <source>
        <dbReference type="EMBL" id="UUF08361.1"/>
    </source>
</evidence>
<dbReference type="RefSeq" id="WP_212724097.1">
    <property type="nucleotide sequence ID" value="NZ_CP071250.1"/>
</dbReference>
<gene>
    <name evidence="2" type="ORF">J0J70_12440</name>
</gene>
<dbReference type="EMBL" id="CP071250">
    <property type="protein sequence ID" value="UUF08361.1"/>
    <property type="molecule type" value="Genomic_DNA"/>
</dbReference>
<feature type="transmembrane region" description="Helical" evidence="1">
    <location>
        <begin position="41"/>
        <end position="64"/>
    </location>
</feature>
<organism evidence="2 3">
    <name type="scientific">Turicibacter bilis</name>
    <dbReference type="NCBI Taxonomy" id="2735723"/>
    <lineage>
        <taxon>Bacteria</taxon>
        <taxon>Bacillati</taxon>
        <taxon>Bacillota</taxon>
        <taxon>Erysipelotrichia</taxon>
        <taxon>Erysipelotrichales</taxon>
        <taxon>Turicibacteraceae</taxon>
        <taxon>Turicibacter</taxon>
    </lineage>
</organism>
<feature type="transmembrane region" description="Helical" evidence="1">
    <location>
        <begin position="12"/>
        <end position="29"/>
    </location>
</feature>